<dbReference type="PANTHER" id="PTHR10921">
    <property type="entry name" value="NUCLEAR DISTRIBUTION PROTEIN NUDE HOMOLOG 1"/>
    <property type="match status" value="1"/>
</dbReference>
<dbReference type="GO" id="GO:0000776">
    <property type="term" value="C:kinetochore"/>
    <property type="evidence" value="ECO:0007669"/>
    <property type="project" value="TreeGrafter"/>
</dbReference>
<proteinExistence type="inferred from homology"/>
<dbReference type="GO" id="GO:0007020">
    <property type="term" value="P:microtubule nucleation"/>
    <property type="evidence" value="ECO:0007669"/>
    <property type="project" value="TreeGrafter"/>
</dbReference>
<dbReference type="InterPro" id="IPR033494">
    <property type="entry name" value="NUDE"/>
</dbReference>
<evidence type="ECO:0000313" key="6">
    <source>
        <dbReference type="WBParaSite" id="Csp11.Scaffold429.g1148.t1"/>
    </source>
</evidence>
<dbReference type="GO" id="GO:0016477">
    <property type="term" value="P:cell migration"/>
    <property type="evidence" value="ECO:0007669"/>
    <property type="project" value="TreeGrafter"/>
</dbReference>
<comment type="similarity">
    <text evidence="1">Belongs to the nudE family.</text>
</comment>
<sequence length="306" mass="36318">KMDYSEERIRQLPHAELLSHFLQMRDEYTEFQTSSSEIEKMMDVELDDLKRQLTRVEQRNHQMTQDQMRTKERHDEARIQWCQVEEQLRAENQELRMRNGQQQERIRKLEHRTDVLETSERNKEFLAMDLGVKLDQAIEKIAMLESELYERQVAAEEMHRQREEQMRTTTHSERPRLIVEPLRNEREEEQEEEEETSPGPSKDGFRMSIDDVHMEDVQHHDHHHDDVQMQETISKIDKVQIDENKKKTGTGSNLNQIVKDLIAKVEHLDSIFSSIRTRTTGGNSGNSSQQQTNNKNNNNTLTMTRA</sequence>
<dbReference type="GO" id="GO:0005813">
    <property type="term" value="C:centrosome"/>
    <property type="evidence" value="ECO:0007669"/>
    <property type="project" value="TreeGrafter"/>
</dbReference>
<dbReference type="GO" id="GO:0000132">
    <property type="term" value="P:establishment of mitotic spindle orientation"/>
    <property type="evidence" value="ECO:0007669"/>
    <property type="project" value="TreeGrafter"/>
</dbReference>
<name>A0A1I7T020_9PELO</name>
<dbReference type="GO" id="GO:0008017">
    <property type="term" value="F:microtubule binding"/>
    <property type="evidence" value="ECO:0007669"/>
    <property type="project" value="InterPro"/>
</dbReference>
<evidence type="ECO:0000256" key="2">
    <source>
        <dbReference type="ARBA" id="ARBA00023054"/>
    </source>
</evidence>
<dbReference type="STRING" id="1561998.A0A1I7T020"/>
<dbReference type="AlphaFoldDB" id="A0A1I7T020"/>
<dbReference type="WBParaSite" id="Csp11.Scaffold429.g1148.t1">
    <property type="protein sequence ID" value="Csp11.Scaffold429.g1148.t1"/>
    <property type="gene ID" value="Csp11.Scaffold429.g1148"/>
</dbReference>
<feature type="region of interest" description="Disordered" evidence="4">
    <location>
        <begin position="161"/>
        <end position="207"/>
    </location>
</feature>
<dbReference type="Proteomes" id="UP000095282">
    <property type="component" value="Unplaced"/>
</dbReference>
<dbReference type="GO" id="GO:0047496">
    <property type="term" value="P:vesicle transport along microtubule"/>
    <property type="evidence" value="ECO:0007669"/>
    <property type="project" value="TreeGrafter"/>
</dbReference>
<protein>
    <submittedName>
        <fullName evidence="6">PH domain-containing protein</fullName>
    </submittedName>
</protein>
<dbReference type="GO" id="GO:0051642">
    <property type="term" value="P:centrosome localization"/>
    <property type="evidence" value="ECO:0007669"/>
    <property type="project" value="TreeGrafter"/>
</dbReference>
<feature type="region of interest" description="Disordered" evidence="4">
    <location>
        <begin position="276"/>
        <end position="306"/>
    </location>
</feature>
<dbReference type="PANTHER" id="PTHR10921:SF1">
    <property type="entry name" value="NUCLEAR DISTRIBUTION PROTEIN NUDE HOMOLOG"/>
    <property type="match status" value="1"/>
</dbReference>
<evidence type="ECO:0000256" key="4">
    <source>
        <dbReference type="SAM" id="MobiDB-lite"/>
    </source>
</evidence>
<feature type="coiled-coil region" evidence="3">
    <location>
        <begin position="39"/>
        <end position="147"/>
    </location>
</feature>
<dbReference type="eggNOG" id="KOG1853">
    <property type="taxonomic scope" value="Eukaryota"/>
</dbReference>
<evidence type="ECO:0000313" key="5">
    <source>
        <dbReference type="Proteomes" id="UP000095282"/>
    </source>
</evidence>
<evidence type="ECO:0000256" key="1">
    <source>
        <dbReference type="ARBA" id="ARBA00007429"/>
    </source>
</evidence>
<reference evidence="6" key="1">
    <citation type="submission" date="2016-11" db="UniProtKB">
        <authorList>
            <consortium name="WormBaseParasite"/>
        </authorList>
    </citation>
    <scope>IDENTIFICATION</scope>
</reference>
<dbReference type="GO" id="GO:0005871">
    <property type="term" value="C:kinesin complex"/>
    <property type="evidence" value="ECO:0007669"/>
    <property type="project" value="TreeGrafter"/>
</dbReference>
<keyword evidence="5" id="KW-1185">Reference proteome</keyword>
<dbReference type="GO" id="GO:0007059">
    <property type="term" value="P:chromosome segregation"/>
    <property type="evidence" value="ECO:0007669"/>
    <property type="project" value="TreeGrafter"/>
</dbReference>
<feature type="compositionally biased region" description="Basic and acidic residues" evidence="4">
    <location>
        <begin position="161"/>
        <end position="186"/>
    </location>
</feature>
<organism evidence="5 6">
    <name type="scientific">Caenorhabditis tropicalis</name>
    <dbReference type="NCBI Taxonomy" id="1561998"/>
    <lineage>
        <taxon>Eukaryota</taxon>
        <taxon>Metazoa</taxon>
        <taxon>Ecdysozoa</taxon>
        <taxon>Nematoda</taxon>
        <taxon>Chromadorea</taxon>
        <taxon>Rhabditida</taxon>
        <taxon>Rhabditina</taxon>
        <taxon>Rhabditomorpha</taxon>
        <taxon>Rhabditoidea</taxon>
        <taxon>Rhabditidae</taxon>
        <taxon>Peloderinae</taxon>
        <taxon>Caenorhabditis</taxon>
    </lineage>
</organism>
<dbReference type="Gene3D" id="6.10.250.1080">
    <property type="match status" value="1"/>
</dbReference>
<keyword evidence="2 3" id="KW-0175">Coiled coil</keyword>
<dbReference type="GO" id="GO:0007100">
    <property type="term" value="P:mitotic centrosome separation"/>
    <property type="evidence" value="ECO:0007669"/>
    <property type="project" value="TreeGrafter"/>
</dbReference>
<feature type="compositionally biased region" description="Acidic residues" evidence="4">
    <location>
        <begin position="187"/>
        <end position="196"/>
    </location>
</feature>
<accession>A0A1I7T020</accession>
<evidence type="ECO:0000256" key="3">
    <source>
        <dbReference type="SAM" id="Coils"/>
    </source>
</evidence>